<feature type="compositionally biased region" description="Basic and acidic residues" evidence="2">
    <location>
        <begin position="707"/>
        <end position="716"/>
    </location>
</feature>
<dbReference type="GO" id="GO:0003824">
    <property type="term" value="F:catalytic activity"/>
    <property type="evidence" value="ECO:0007669"/>
    <property type="project" value="InterPro"/>
</dbReference>
<dbReference type="Proteomes" id="UP000621492">
    <property type="component" value="Unassembled WGS sequence"/>
</dbReference>
<proteinExistence type="predicted"/>
<feature type="domain" description="Prenyltransferase alpha-alpha toroid" evidence="5">
    <location>
        <begin position="449"/>
        <end position="567"/>
    </location>
</feature>
<feature type="chain" id="PRO_5040849588" description="Gram-positive cocci surface proteins LPxTG domain-containing protein" evidence="4">
    <location>
        <begin position="28"/>
        <end position="755"/>
    </location>
</feature>
<dbReference type="Gene3D" id="1.50.10.20">
    <property type="match status" value="1"/>
</dbReference>
<dbReference type="InterPro" id="IPR001330">
    <property type="entry name" value="Prenyltrans"/>
</dbReference>
<dbReference type="NCBIfam" id="TIGR01167">
    <property type="entry name" value="LPXTG_anchor"/>
    <property type="match status" value="1"/>
</dbReference>
<dbReference type="EMBL" id="BMJD01000015">
    <property type="protein sequence ID" value="GGB43860.1"/>
    <property type="molecule type" value="Genomic_DNA"/>
</dbReference>
<dbReference type="InterPro" id="IPR008930">
    <property type="entry name" value="Terpenoid_cyclase/PrenylTrfase"/>
</dbReference>
<protein>
    <recommendedName>
        <fullName evidence="9">Gram-positive cocci surface proteins LPxTG domain-containing protein</fullName>
    </recommendedName>
</protein>
<reference evidence="7" key="2">
    <citation type="submission" date="2020-09" db="EMBL/GenBank/DDBJ databases">
        <authorList>
            <person name="Sun Q."/>
            <person name="Zhou Y."/>
        </authorList>
    </citation>
    <scope>NUCLEOTIDE SEQUENCE</scope>
    <source>
        <strain evidence="7">CGMCC 1.15454</strain>
    </source>
</reference>
<keyword evidence="3" id="KW-0472">Membrane</keyword>
<keyword evidence="3" id="KW-0812">Transmembrane</keyword>
<dbReference type="Pfam" id="PF14478">
    <property type="entry name" value="DUF4430"/>
    <property type="match status" value="1"/>
</dbReference>
<dbReference type="CDD" id="cd00688">
    <property type="entry name" value="ISOPREN_C2_like"/>
    <property type="match status" value="1"/>
</dbReference>
<evidence type="ECO:0000259" key="5">
    <source>
        <dbReference type="Pfam" id="PF00432"/>
    </source>
</evidence>
<keyword evidence="3" id="KW-1133">Transmembrane helix</keyword>
<dbReference type="Pfam" id="PF09136">
    <property type="entry name" value="Glucodextran_B"/>
    <property type="match status" value="1"/>
</dbReference>
<accession>A0A9W5TXQ3</accession>
<evidence type="ECO:0000259" key="6">
    <source>
        <dbReference type="Pfam" id="PF14478"/>
    </source>
</evidence>
<comment type="caution">
    <text evidence="7">The sequence shown here is derived from an EMBL/GenBank/DDBJ whole genome shotgun (WGS) entry which is preliminary data.</text>
</comment>
<evidence type="ECO:0000256" key="1">
    <source>
        <dbReference type="ARBA" id="ARBA00022737"/>
    </source>
</evidence>
<keyword evidence="4" id="KW-0732">Signal</keyword>
<feature type="transmembrane region" description="Helical" evidence="3">
    <location>
        <begin position="726"/>
        <end position="746"/>
    </location>
</feature>
<feature type="region of interest" description="Disordered" evidence="2">
    <location>
        <begin position="659"/>
        <end position="716"/>
    </location>
</feature>
<evidence type="ECO:0000313" key="7">
    <source>
        <dbReference type="EMBL" id="GGB43860.1"/>
    </source>
</evidence>
<reference evidence="7" key="1">
    <citation type="journal article" date="2014" name="Int. J. Syst. Evol. Microbiol.">
        <title>Complete genome sequence of Corynebacterium casei LMG S-19264T (=DSM 44701T), isolated from a smear-ripened cheese.</title>
        <authorList>
            <consortium name="US DOE Joint Genome Institute (JGI-PGF)"/>
            <person name="Walter F."/>
            <person name="Albersmeier A."/>
            <person name="Kalinowski J."/>
            <person name="Ruckert C."/>
        </authorList>
    </citation>
    <scope>NUCLEOTIDE SEQUENCE</scope>
    <source>
        <strain evidence="7">CGMCC 1.15454</strain>
    </source>
</reference>
<name>A0A9W5TXQ3_9BACI</name>
<dbReference type="InterPro" id="IPR013783">
    <property type="entry name" value="Ig-like_fold"/>
</dbReference>
<evidence type="ECO:0000256" key="4">
    <source>
        <dbReference type="SAM" id="SignalP"/>
    </source>
</evidence>
<dbReference type="SUPFAM" id="SSF48239">
    <property type="entry name" value="Terpenoid cyclases/Protein prenyltransferases"/>
    <property type="match status" value="1"/>
</dbReference>
<feature type="compositionally biased region" description="Basic and acidic residues" evidence="2">
    <location>
        <begin position="659"/>
        <end position="698"/>
    </location>
</feature>
<dbReference type="Gene3D" id="2.170.130.30">
    <property type="match status" value="1"/>
</dbReference>
<evidence type="ECO:0000256" key="3">
    <source>
        <dbReference type="SAM" id="Phobius"/>
    </source>
</evidence>
<feature type="domain" description="Transcobalamin-like C-terminal" evidence="6">
    <location>
        <begin position="101"/>
        <end position="156"/>
    </location>
</feature>
<feature type="domain" description="Prenyltransferase alpha-alpha toroid" evidence="5">
    <location>
        <begin position="600"/>
        <end position="644"/>
    </location>
</feature>
<sequence length="755" mass="83215">MKRFHKLINIGLILLLAFFFTFPQSTAVWASGDSSTSATVDVRVESTDKTILPPTEVTVESFDLQKYVHGNTPIVKDTPRAIHAIIRALETAGIDTQDSDQFNLGYGGNYIAGVNDLFEFDHGPNSGWMYYINHQYVPVGVLDREIVDGESIVLFYVDNYMDNTYSWFVDSDITVHAGEAFTVQQQGLIYNVSTNGQSKGPVDGATILVDNESYSKDGSKVQTDKDGKATLTLNKPGTYTLSAERENDQGEANITRPYAEVTVLEAPPADTAEPSIRVKGLDDGETVTNPELSFEVNVTDDVDSEIVPSVKVNHKEIKPQNDNTYSVTLSEGKNHIAVSATDQAGNTAVKDYNIFYQKKEKVTPSITESINKAITNMLQEGINSEWQAIGLVKAGKTVPDSYEALFKENIQSQIVNKMESNRVKITDIERLTMTAVALGKDPRNIEGLNLIELIYNSPERRGGYDTMTFQGNNGPIFALIALDTKKFDVPEDAKWTRQKLIDELLRTQNEDGSWNLNENFDTPSIDITAMAITGLSPYKDQSEVKEALDKAVAYLSSVQTDEGGFDGGDFVGGITSEATSQVIIGLTAYGIDPTSEQFTKNGTHLIDHLLSFQMKDGGFQHTLNDGISNSMATEQALQGLVAYDMYVKNQGSFYDFTERKIEPDPESPAKEEDNVIPKKENDQVKSPESSKDNDKNNDGNESPNKNVSDESKGDSGKKLPNTATNLYNILLIGVFLLVIGIIIFYIRKRRLAGKG</sequence>
<dbReference type="RefSeq" id="WP_188725146.1">
    <property type="nucleotide sequence ID" value="NZ_BMJD01000015.1"/>
</dbReference>
<feature type="signal peptide" evidence="4">
    <location>
        <begin position="1"/>
        <end position="27"/>
    </location>
</feature>
<dbReference type="AlphaFoldDB" id="A0A9W5TXQ3"/>
<keyword evidence="1" id="KW-0677">Repeat</keyword>
<dbReference type="Gene3D" id="2.60.40.1120">
    <property type="entry name" value="Carboxypeptidase-like, regulatory domain"/>
    <property type="match status" value="1"/>
</dbReference>
<gene>
    <name evidence="7" type="ORF">GCM10011409_21810</name>
</gene>
<dbReference type="Gene3D" id="2.60.40.10">
    <property type="entry name" value="Immunoglobulins"/>
    <property type="match status" value="1"/>
</dbReference>
<organism evidence="7 8">
    <name type="scientific">Lentibacillus populi</name>
    <dbReference type="NCBI Taxonomy" id="1827502"/>
    <lineage>
        <taxon>Bacteria</taxon>
        <taxon>Bacillati</taxon>
        <taxon>Bacillota</taxon>
        <taxon>Bacilli</taxon>
        <taxon>Bacillales</taxon>
        <taxon>Bacillaceae</taxon>
        <taxon>Lentibacillus</taxon>
    </lineage>
</organism>
<evidence type="ECO:0000313" key="8">
    <source>
        <dbReference type="Proteomes" id="UP000621492"/>
    </source>
</evidence>
<dbReference type="Pfam" id="PF00432">
    <property type="entry name" value="Prenyltrans"/>
    <property type="match status" value="2"/>
</dbReference>
<dbReference type="InterPro" id="IPR027954">
    <property type="entry name" value="Transcobalamin-like_C"/>
</dbReference>
<evidence type="ECO:0008006" key="9">
    <source>
        <dbReference type="Google" id="ProtNLM"/>
    </source>
</evidence>
<evidence type="ECO:0000256" key="2">
    <source>
        <dbReference type="SAM" id="MobiDB-lite"/>
    </source>
</evidence>
<keyword evidence="8" id="KW-1185">Reference proteome</keyword>